<organism evidence="1 2">
    <name type="scientific">Nocardia fluminea</name>
    <dbReference type="NCBI Taxonomy" id="134984"/>
    <lineage>
        <taxon>Bacteria</taxon>
        <taxon>Bacillati</taxon>
        <taxon>Actinomycetota</taxon>
        <taxon>Actinomycetes</taxon>
        <taxon>Mycobacteriales</taxon>
        <taxon>Nocardiaceae</taxon>
        <taxon>Nocardia</taxon>
    </lineage>
</organism>
<dbReference type="InterPro" id="IPR052924">
    <property type="entry name" value="OsmC/Ohr_hydroprdx_reductase"/>
</dbReference>
<dbReference type="PANTHER" id="PTHR35368:SF1">
    <property type="entry name" value="HYDROPEROXIDE REDUCTASE"/>
    <property type="match status" value="1"/>
</dbReference>
<comment type="caution">
    <text evidence="1">The sequence shown here is derived from an EMBL/GenBank/DDBJ whole genome shotgun (WGS) entry which is preliminary data.</text>
</comment>
<reference evidence="1 2" key="1">
    <citation type="submission" date="2017-12" db="EMBL/GenBank/DDBJ databases">
        <title>Sequencing the genomes of 1000 Actinobacteria strains.</title>
        <authorList>
            <person name="Klenk H.-P."/>
        </authorList>
    </citation>
    <scope>NUCLEOTIDE SEQUENCE [LARGE SCALE GENOMIC DNA]</scope>
    <source>
        <strain evidence="1 2">DSM 44489</strain>
    </source>
</reference>
<dbReference type="OrthoDB" id="9811389at2"/>
<protein>
    <submittedName>
        <fullName evidence="1">Putative OsmC-like protein</fullName>
    </submittedName>
</protein>
<dbReference type="InterPro" id="IPR036102">
    <property type="entry name" value="OsmC/Ohrsf"/>
</dbReference>
<proteinExistence type="predicted"/>
<dbReference type="SUPFAM" id="SSF82784">
    <property type="entry name" value="OsmC-like"/>
    <property type="match status" value="1"/>
</dbReference>
<dbReference type="Proteomes" id="UP000233766">
    <property type="component" value="Unassembled WGS sequence"/>
</dbReference>
<dbReference type="Pfam" id="PF02566">
    <property type="entry name" value="OsmC"/>
    <property type="match status" value="1"/>
</dbReference>
<dbReference type="InterPro" id="IPR015946">
    <property type="entry name" value="KH_dom-like_a/b"/>
</dbReference>
<dbReference type="RefSeq" id="WP_101464967.1">
    <property type="nucleotide sequence ID" value="NZ_PJMW01000002.1"/>
</dbReference>
<evidence type="ECO:0000313" key="2">
    <source>
        <dbReference type="Proteomes" id="UP000233766"/>
    </source>
</evidence>
<dbReference type="EMBL" id="PJMW01000002">
    <property type="protein sequence ID" value="PKV78545.1"/>
    <property type="molecule type" value="Genomic_DNA"/>
</dbReference>
<sequence>MTSAAELKALQASVKQRYRDDPAAAVTALRGAGSFADPGITCTVRTFAGPVRAGLHRATGGDGADACSGDMLLEAVAACAGVTCRSVATAMGLPVTGAEVEAAGSFDATGTLGIDRTAEVGVSPITVTITVTTSAAVDDAALVKLGELTERYCVVGQSLRHPPTIRVVSAPAS</sequence>
<name>A0A2N3VAE4_9NOCA</name>
<evidence type="ECO:0000313" key="1">
    <source>
        <dbReference type="EMBL" id="PKV78545.1"/>
    </source>
</evidence>
<gene>
    <name evidence="1" type="ORF">ATK86_2919</name>
</gene>
<dbReference type="AlphaFoldDB" id="A0A2N3VAE4"/>
<dbReference type="Gene3D" id="3.30.300.20">
    <property type="match status" value="1"/>
</dbReference>
<dbReference type="PANTHER" id="PTHR35368">
    <property type="entry name" value="HYDROPEROXIDE REDUCTASE"/>
    <property type="match status" value="1"/>
</dbReference>
<accession>A0A2N3VAE4</accession>
<dbReference type="InterPro" id="IPR003718">
    <property type="entry name" value="OsmC/Ohr_fam"/>
</dbReference>
<keyword evidence="2" id="KW-1185">Reference proteome</keyword>